<dbReference type="InterPro" id="IPR016040">
    <property type="entry name" value="NAD(P)-bd_dom"/>
</dbReference>
<dbReference type="EMBL" id="FLUV01001573">
    <property type="protein sequence ID" value="SBW23370.1"/>
    <property type="molecule type" value="Genomic_DNA"/>
</dbReference>
<organism evidence="2 3">
    <name type="scientific">Candidatus Protofrankia californiensis</name>
    <dbReference type="NCBI Taxonomy" id="1839754"/>
    <lineage>
        <taxon>Bacteria</taxon>
        <taxon>Bacillati</taxon>
        <taxon>Actinomycetota</taxon>
        <taxon>Actinomycetes</taxon>
        <taxon>Frankiales</taxon>
        <taxon>Frankiaceae</taxon>
        <taxon>Protofrankia</taxon>
    </lineage>
</organism>
<keyword evidence="3" id="KW-1185">Reference proteome</keyword>
<dbReference type="InterPro" id="IPR051606">
    <property type="entry name" value="Polyketide_Oxido-like"/>
</dbReference>
<accession>A0A1C3P0S2</accession>
<dbReference type="GO" id="GO:0042602">
    <property type="term" value="F:riboflavin reductase (NADPH) activity"/>
    <property type="evidence" value="ECO:0007669"/>
    <property type="project" value="TreeGrafter"/>
</dbReference>
<reference evidence="3" key="1">
    <citation type="submission" date="2016-02" db="EMBL/GenBank/DDBJ databases">
        <authorList>
            <person name="Wibberg D."/>
        </authorList>
    </citation>
    <scope>NUCLEOTIDE SEQUENCE [LARGE SCALE GENOMIC DNA]</scope>
</reference>
<dbReference type="PANTHER" id="PTHR43355">
    <property type="entry name" value="FLAVIN REDUCTASE (NADPH)"/>
    <property type="match status" value="1"/>
</dbReference>
<dbReference type="Gene3D" id="3.40.50.720">
    <property type="entry name" value="NAD(P)-binding Rossmann-like Domain"/>
    <property type="match status" value="1"/>
</dbReference>
<dbReference type="AlphaFoldDB" id="A0A1C3P0S2"/>
<dbReference type="InterPro" id="IPR036291">
    <property type="entry name" value="NAD(P)-bd_dom_sf"/>
</dbReference>
<gene>
    <name evidence="2" type="ORF">FDG2_3755</name>
</gene>
<dbReference type="PANTHER" id="PTHR43355:SF2">
    <property type="entry name" value="FLAVIN REDUCTASE (NADPH)"/>
    <property type="match status" value="1"/>
</dbReference>
<name>A0A1C3P0S2_9ACTN</name>
<dbReference type="Pfam" id="PF13460">
    <property type="entry name" value="NAD_binding_10"/>
    <property type="match status" value="1"/>
</dbReference>
<feature type="domain" description="NAD(P)-binding" evidence="1">
    <location>
        <begin position="7"/>
        <end position="200"/>
    </location>
</feature>
<dbReference type="GO" id="GO:0004074">
    <property type="term" value="F:biliverdin reductase [NAD(P)H] activity"/>
    <property type="evidence" value="ECO:0007669"/>
    <property type="project" value="TreeGrafter"/>
</dbReference>
<sequence>MRIVVFGANGPTGRLLTGQALAAGHDVAAVTRRPAEFPITHERLDVVEADVHDAQAVDRTVERADVVLSTLGVPFTRKPINIYSDGIRNITAAMVRYGVKRVVVVSSSAAEPHRHADGGFLLNRVFQPLITATIGKTTYADMRRMEGLLRGSDLDWTIMRPSGLFDAPGVTSYELREDQAPGIFTSRADLAASLLEQAADARFVHKAVAVTTSEGAPTLFQMLRREAFKRD</sequence>
<evidence type="ECO:0000259" key="1">
    <source>
        <dbReference type="Pfam" id="PF13460"/>
    </source>
</evidence>
<protein>
    <submittedName>
        <fullName evidence="2">NAD-dependent epimerase/dehydratase</fullName>
    </submittedName>
</protein>
<evidence type="ECO:0000313" key="3">
    <source>
        <dbReference type="Proteomes" id="UP000199013"/>
    </source>
</evidence>
<dbReference type="SUPFAM" id="SSF51735">
    <property type="entry name" value="NAD(P)-binding Rossmann-fold domains"/>
    <property type="match status" value="1"/>
</dbReference>
<evidence type="ECO:0000313" key="2">
    <source>
        <dbReference type="EMBL" id="SBW23370.1"/>
    </source>
</evidence>
<dbReference type="Proteomes" id="UP000199013">
    <property type="component" value="Unassembled WGS sequence"/>
</dbReference>
<proteinExistence type="predicted"/>